<feature type="region of interest" description="Disordered" evidence="1">
    <location>
        <begin position="55"/>
        <end position="76"/>
    </location>
</feature>
<feature type="signal peptide" evidence="2">
    <location>
        <begin position="1"/>
        <end position="22"/>
    </location>
</feature>
<protein>
    <submittedName>
        <fullName evidence="3">Uncharacterized protein</fullName>
    </submittedName>
</protein>
<reference evidence="3" key="1">
    <citation type="journal article" date="2022" name="Cell">
        <title>Repeat-based holocentromeres influence genome architecture and karyotype evolution.</title>
        <authorList>
            <person name="Hofstatter P.G."/>
            <person name="Thangavel G."/>
            <person name="Lux T."/>
            <person name="Neumann P."/>
            <person name="Vondrak T."/>
            <person name="Novak P."/>
            <person name="Zhang M."/>
            <person name="Costa L."/>
            <person name="Castellani M."/>
            <person name="Scott A."/>
            <person name="Toegelov H."/>
            <person name="Fuchs J."/>
            <person name="Mata-Sucre Y."/>
            <person name="Dias Y."/>
            <person name="Vanzela A.L.L."/>
            <person name="Huettel B."/>
            <person name="Almeida C.C.S."/>
            <person name="Simkova H."/>
            <person name="Souza G."/>
            <person name="Pedrosa-Harand A."/>
            <person name="Macas J."/>
            <person name="Mayer K.F.X."/>
            <person name="Houben A."/>
            <person name="Marques A."/>
        </authorList>
    </citation>
    <scope>NUCLEOTIDE SEQUENCE</scope>
    <source>
        <strain evidence="3">RhyBre1mFocal</strain>
    </source>
</reference>
<dbReference type="PANTHER" id="PTHR34467">
    <property type="entry name" value="TRANSMEMBRANE PROTEIN"/>
    <property type="match status" value="1"/>
</dbReference>
<gene>
    <name evidence="3" type="ORF">LUZ63_013517</name>
</gene>
<keyword evidence="2" id="KW-0732">Signal</keyword>
<evidence type="ECO:0000256" key="1">
    <source>
        <dbReference type="SAM" id="MobiDB-lite"/>
    </source>
</evidence>
<organism evidence="3 4">
    <name type="scientific">Rhynchospora breviuscula</name>
    <dbReference type="NCBI Taxonomy" id="2022672"/>
    <lineage>
        <taxon>Eukaryota</taxon>
        <taxon>Viridiplantae</taxon>
        <taxon>Streptophyta</taxon>
        <taxon>Embryophyta</taxon>
        <taxon>Tracheophyta</taxon>
        <taxon>Spermatophyta</taxon>
        <taxon>Magnoliopsida</taxon>
        <taxon>Liliopsida</taxon>
        <taxon>Poales</taxon>
        <taxon>Cyperaceae</taxon>
        <taxon>Cyperoideae</taxon>
        <taxon>Rhynchosporeae</taxon>
        <taxon>Rhynchospora</taxon>
    </lineage>
</organism>
<dbReference type="PANTHER" id="PTHR34467:SF1">
    <property type="entry name" value="OS05G0542300 PROTEIN"/>
    <property type="match status" value="1"/>
</dbReference>
<evidence type="ECO:0000313" key="4">
    <source>
        <dbReference type="Proteomes" id="UP001151287"/>
    </source>
</evidence>
<dbReference type="Proteomes" id="UP001151287">
    <property type="component" value="Unassembled WGS sequence"/>
</dbReference>
<name>A0A9Q0C8X2_9POAL</name>
<dbReference type="EMBL" id="JAMQYH010000004">
    <property type="protein sequence ID" value="KAJ1689362.1"/>
    <property type="molecule type" value="Genomic_DNA"/>
</dbReference>
<dbReference type="OrthoDB" id="1681778at2759"/>
<accession>A0A9Q0C8X2</accession>
<proteinExistence type="predicted"/>
<keyword evidence="4" id="KW-1185">Reference proteome</keyword>
<evidence type="ECO:0000313" key="3">
    <source>
        <dbReference type="EMBL" id="KAJ1689362.1"/>
    </source>
</evidence>
<feature type="compositionally biased region" description="Basic residues" evidence="1">
    <location>
        <begin position="65"/>
        <end position="76"/>
    </location>
</feature>
<sequence length="76" mass="8752">MARLAHTLCILYLILLFHFSSGRIVRVEDGNKPDNSVTKGDIRSRKVLMEAQDYDYGQPNCKHDPRNRKPNCPKIP</sequence>
<evidence type="ECO:0000256" key="2">
    <source>
        <dbReference type="SAM" id="SignalP"/>
    </source>
</evidence>
<feature type="chain" id="PRO_5040229130" evidence="2">
    <location>
        <begin position="23"/>
        <end position="76"/>
    </location>
</feature>
<comment type="caution">
    <text evidence="3">The sequence shown here is derived from an EMBL/GenBank/DDBJ whole genome shotgun (WGS) entry which is preliminary data.</text>
</comment>
<dbReference type="AlphaFoldDB" id="A0A9Q0C8X2"/>